<reference evidence="4" key="2">
    <citation type="submission" date="2016-11" db="EMBL/GenBank/DDBJ databases">
        <title>Comparison of Traditional DNA-DNA Hybridization with In Silico Genomic Analysis.</title>
        <authorList>
            <person name="Nicholson A.C."/>
            <person name="Humrighouse B.W."/>
            <person name="Graziano J."/>
            <person name="Lasker B."/>
            <person name="Whitney A.M."/>
            <person name="Mcquiston J.R."/>
            <person name="Bell M."/>
        </authorList>
    </citation>
    <scope>NUCLEOTIDE SEQUENCE [LARGE SCALE GENOMIC DNA]</scope>
    <source>
        <strain evidence="4">H2381</strain>
    </source>
</reference>
<organism evidence="3 4">
    <name type="scientific">Haematobacter missouriensis</name>
    <dbReference type="NCBI Taxonomy" id="366616"/>
    <lineage>
        <taxon>Bacteria</taxon>
        <taxon>Pseudomonadati</taxon>
        <taxon>Pseudomonadota</taxon>
        <taxon>Alphaproteobacteria</taxon>
        <taxon>Rhodobacterales</taxon>
        <taxon>Paracoccaceae</taxon>
        <taxon>Haematobacter</taxon>
    </lineage>
</organism>
<dbReference type="OrthoDB" id="7872825at2"/>
<name>A0A212AT79_9RHOB</name>
<reference evidence="3 5" key="1">
    <citation type="submission" date="2016-11" db="EMBL/GenBank/DDBJ databases">
        <title>Comparison of Traditional DNA-DNA Hybridization with In Silico Genomic Analysis.</title>
        <authorList>
            <person name="Nicholson A.C."/>
            <person name="Sammons S."/>
            <person name="Humrighouse B.W."/>
            <person name="Graziano J."/>
            <person name="Lasker B."/>
            <person name="Whitney A.M."/>
            <person name="Mcquiston J.R."/>
        </authorList>
    </citation>
    <scope>NUCLEOTIDE SEQUENCE [LARGE SCALE GENOMIC DNA]</scope>
    <source>
        <strain evidence="2 5">H1892</strain>
        <strain evidence="3">H2381</strain>
    </source>
</reference>
<dbReference type="RefSeq" id="WP_035744939.1">
    <property type="nucleotide sequence ID" value="NZ_CALUEG010000002.1"/>
</dbReference>
<comment type="caution">
    <text evidence="3">The sequence shown here is derived from an EMBL/GenBank/DDBJ whole genome shotgun (WGS) entry which is preliminary data.</text>
</comment>
<evidence type="ECO:0000313" key="4">
    <source>
        <dbReference type="Proteomes" id="UP000196640"/>
    </source>
</evidence>
<proteinExistence type="predicted"/>
<evidence type="ECO:0000313" key="5">
    <source>
        <dbReference type="Proteomes" id="UP000214673"/>
    </source>
</evidence>
<evidence type="ECO:0000256" key="1">
    <source>
        <dbReference type="SAM" id="MobiDB-lite"/>
    </source>
</evidence>
<dbReference type="EMBL" id="NIPX01000007">
    <property type="protein sequence ID" value="OWJ84596.1"/>
    <property type="molecule type" value="Genomic_DNA"/>
</dbReference>
<evidence type="ECO:0000313" key="3">
    <source>
        <dbReference type="EMBL" id="OWJ84596.1"/>
    </source>
</evidence>
<dbReference type="AlphaFoldDB" id="A0A212AT79"/>
<accession>A0A212AT79</accession>
<dbReference type="EMBL" id="NIPV01000037">
    <property type="protein sequence ID" value="OWJ75366.1"/>
    <property type="molecule type" value="Genomic_DNA"/>
</dbReference>
<evidence type="ECO:0000313" key="2">
    <source>
        <dbReference type="EMBL" id="OWJ75366.1"/>
    </source>
</evidence>
<feature type="region of interest" description="Disordered" evidence="1">
    <location>
        <begin position="31"/>
        <end position="66"/>
    </location>
</feature>
<dbReference type="Proteomes" id="UP000196640">
    <property type="component" value="Unassembled WGS sequence"/>
</dbReference>
<protein>
    <submittedName>
        <fullName evidence="3">Uncharacterized protein</fullName>
    </submittedName>
</protein>
<sequence>MTAKSETAKTGVRHVARKSIFDEVYDDANWGEGRNFAPRPAPKAAEEHEVWQLTLGKGREKPRKVK</sequence>
<dbReference type="Proteomes" id="UP000214673">
    <property type="component" value="Unassembled WGS sequence"/>
</dbReference>
<keyword evidence="5" id="KW-1185">Reference proteome</keyword>
<gene>
    <name evidence="3" type="ORF">CDV52_07920</name>
    <name evidence="2" type="ORF">CDV53_10565</name>
</gene>